<dbReference type="SMART" id="SM00267">
    <property type="entry name" value="GGDEF"/>
    <property type="match status" value="1"/>
</dbReference>
<dbReference type="GO" id="GO:0052621">
    <property type="term" value="F:diguanylate cyclase activity"/>
    <property type="evidence" value="ECO:0007669"/>
    <property type="project" value="UniProtKB-EC"/>
</dbReference>
<comment type="catalytic activity">
    <reaction evidence="2">
        <text>2 GTP = 3',3'-c-di-GMP + 2 diphosphate</text>
        <dbReference type="Rhea" id="RHEA:24898"/>
        <dbReference type="ChEBI" id="CHEBI:33019"/>
        <dbReference type="ChEBI" id="CHEBI:37565"/>
        <dbReference type="ChEBI" id="CHEBI:58805"/>
        <dbReference type="EC" id="2.7.7.65"/>
    </reaction>
</comment>
<evidence type="ECO:0000259" key="4">
    <source>
        <dbReference type="PROSITE" id="PS50887"/>
    </source>
</evidence>
<evidence type="ECO:0000313" key="6">
    <source>
        <dbReference type="Proteomes" id="UP000321129"/>
    </source>
</evidence>
<sequence length="212" mass="23096">MWRRTWGVIAVTGTQRTDGAADTAADATLEQRLSVLERENRALRLAVAELERISERDTLTPLYNRRYFLAALDAAISRASRYGDEATLVFCDVNRLKEINDNHGHAAGDFALIRLAERLAGAVRSTDTIARLGGDEFGIILEKTGPDAARDKIVALACALDEQCKYGKSLIPLSAAFGIAAIRPGVDSDALLEEADRNMYVAKSDHKAARHG</sequence>
<dbReference type="EMBL" id="VOPY01000004">
    <property type="protein sequence ID" value="TXC67803.1"/>
    <property type="molecule type" value="Genomic_DNA"/>
</dbReference>
<dbReference type="InterPro" id="IPR043128">
    <property type="entry name" value="Rev_trsase/Diguanyl_cyclase"/>
</dbReference>
<dbReference type="EC" id="2.7.7.65" evidence="1"/>
<dbReference type="Pfam" id="PF00990">
    <property type="entry name" value="GGDEF"/>
    <property type="match status" value="1"/>
</dbReference>
<dbReference type="PANTHER" id="PTHR45138">
    <property type="entry name" value="REGULATORY COMPONENTS OF SENSORY TRANSDUCTION SYSTEM"/>
    <property type="match status" value="1"/>
</dbReference>
<keyword evidence="6" id="KW-1185">Reference proteome</keyword>
<dbReference type="SUPFAM" id="SSF55073">
    <property type="entry name" value="Nucleotide cyclase"/>
    <property type="match status" value="1"/>
</dbReference>
<evidence type="ECO:0000256" key="3">
    <source>
        <dbReference type="SAM" id="Coils"/>
    </source>
</evidence>
<proteinExistence type="predicted"/>
<reference evidence="5 6" key="1">
    <citation type="submission" date="2019-08" db="EMBL/GenBank/DDBJ databases">
        <title>Sphingorhabdus soil sp. nov., isolated from arctic soil.</title>
        <authorList>
            <person name="Liu Y."/>
        </authorList>
    </citation>
    <scope>NUCLEOTIDE SEQUENCE [LARGE SCALE GENOMIC DNA]</scope>
    <source>
        <strain evidence="5 6">D-2Q-5-6</strain>
    </source>
</reference>
<gene>
    <name evidence="5" type="ORF">FSZ31_12610</name>
</gene>
<dbReference type="PROSITE" id="PS50887">
    <property type="entry name" value="GGDEF"/>
    <property type="match status" value="1"/>
</dbReference>
<dbReference type="CDD" id="cd01949">
    <property type="entry name" value="GGDEF"/>
    <property type="match status" value="1"/>
</dbReference>
<organism evidence="5 6">
    <name type="scientific">Flavisphingopyxis soli</name>
    <dbReference type="NCBI Taxonomy" id="2601267"/>
    <lineage>
        <taxon>Bacteria</taxon>
        <taxon>Pseudomonadati</taxon>
        <taxon>Pseudomonadota</taxon>
        <taxon>Alphaproteobacteria</taxon>
        <taxon>Sphingomonadales</taxon>
        <taxon>Sphingopyxidaceae</taxon>
        <taxon>Flavisphingopyxis</taxon>
    </lineage>
</organism>
<protein>
    <recommendedName>
        <fullName evidence="1">diguanylate cyclase</fullName>
        <ecNumber evidence="1">2.7.7.65</ecNumber>
    </recommendedName>
</protein>
<keyword evidence="3" id="KW-0175">Coiled coil</keyword>
<feature type="domain" description="GGDEF" evidence="4">
    <location>
        <begin position="84"/>
        <end position="212"/>
    </location>
</feature>
<dbReference type="Proteomes" id="UP000321129">
    <property type="component" value="Unassembled WGS sequence"/>
</dbReference>
<evidence type="ECO:0000256" key="2">
    <source>
        <dbReference type="ARBA" id="ARBA00034247"/>
    </source>
</evidence>
<dbReference type="InterPro" id="IPR029787">
    <property type="entry name" value="Nucleotide_cyclase"/>
</dbReference>
<name>A0A5C6U4A4_9SPHN</name>
<dbReference type="Gene3D" id="3.30.70.270">
    <property type="match status" value="1"/>
</dbReference>
<evidence type="ECO:0000313" key="5">
    <source>
        <dbReference type="EMBL" id="TXC67803.1"/>
    </source>
</evidence>
<accession>A0A5C6U4A4</accession>
<dbReference type="AlphaFoldDB" id="A0A5C6U4A4"/>
<dbReference type="PANTHER" id="PTHR45138:SF9">
    <property type="entry name" value="DIGUANYLATE CYCLASE DGCM-RELATED"/>
    <property type="match status" value="1"/>
</dbReference>
<dbReference type="InterPro" id="IPR050469">
    <property type="entry name" value="Diguanylate_Cyclase"/>
</dbReference>
<evidence type="ECO:0000256" key="1">
    <source>
        <dbReference type="ARBA" id="ARBA00012528"/>
    </source>
</evidence>
<feature type="coiled-coil region" evidence="3">
    <location>
        <begin position="26"/>
        <end position="56"/>
    </location>
</feature>
<dbReference type="NCBIfam" id="TIGR00254">
    <property type="entry name" value="GGDEF"/>
    <property type="match status" value="1"/>
</dbReference>
<comment type="caution">
    <text evidence="5">The sequence shown here is derived from an EMBL/GenBank/DDBJ whole genome shotgun (WGS) entry which is preliminary data.</text>
</comment>
<dbReference type="InterPro" id="IPR000160">
    <property type="entry name" value="GGDEF_dom"/>
</dbReference>